<accession>A0A8S9GIJ9</accession>
<sequence>MTTSPVCGGGFPMILSTAPLYTIGLPSLKSCVFPFLRTTLATPDETERGGREQEDKQTIREDAERMWWWSTPTATIAIFLDVSSWLGGGGYGPALLY</sequence>
<dbReference type="AlphaFoldDB" id="A0A8S9GIJ9"/>
<gene>
    <name evidence="1" type="ORF">F2Q70_00022630</name>
</gene>
<evidence type="ECO:0000313" key="1">
    <source>
        <dbReference type="EMBL" id="KAF2544744.1"/>
    </source>
</evidence>
<reference evidence="1" key="1">
    <citation type="submission" date="2019-12" db="EMBL/GenBank/DDBJ databases">
        <title>Genome sequencing and annotation of Brassica cretica.</title>
        <authorList>
            <person name="Studholme D.J."/>
            <person name="Sarris P.F."/>
        </authorList>
    </citation>
    <scope>NUCLEOTIDE SEQUENCE</scope>
    <source>
        <strain evidence="1">PFS-102/07</strain>
        <tissue evidence="1">Leaf</tissue>
    </source>
</reference>
<protein>
    <submittedName>
        <fullName evidence="1">Uncharacterized protein</fullName>
    </submittedName>
</protein>
<name>A0A8S9GIJ9_BRACR</name>
<organism evidence="1">
    <name type="scientific">Brassica cretica</name>
    <name type="common">Mustard</name>
    <dbReference type="NCBI Taxonomy" id="69181"/>
    <lineage>
        <taxon>Eukaryota</taxon>
        <taxon>Viridiplantae</taxon>
        <taxon>Streptophyta</taxon>
        <taxon>Embryophyta</taxon>
        <taxon>Tracheophyta</taxon>
        <taxon>Spermatophyta</taxon>
        <taxon>Magnoliopsida</taxon>
        <taxon>eudicotyledons</taxon>
        <taxon>Gunneridae</taxon>
        <taxon>Pentapetalae</taxon>
        <taxon>rosids</taxon>
        <taxon>malvids</taxon>
        <taxon>Brassicales</taxon>
        <taxon>Brassicaceae</taxon>
        <taxon>Brassiceae</taxon>
        <taxon>Brassica</taxon>
    </lineage>
</organism>
<comment type="caution">
    <text evidence="1">The sequence shown here is derived from an EMBL/GenBank/DDBJ whole genome shotgun (WGS) entry which is preliminary data.</text>
</comment>
<proteinExistence type="predicted"/>
<dbReference type="EMBL" id="QGKY02001925">
    <property type="protein sequence ID" value="KAF2544744.1"/>
    <property type="molecule type" value="Genomic_DNA"/>
</dbReference>